<feature type="transmembrane region" description="Helical" evidence="1">
    <location>
        <begin position="225"/>
        <end position="242"/>
    </location>
</feature>
<dbReference type="InterPro" id="IPR046188">
    <property type="entry name" value="DUF6216"/>
</dbReference>
<comment type="caution">
    <text evidence="2">The sequence shown here is derived from an EMBL/GenBank/DDBJ whole genome shotgun (WGS) entry which is preliminary data.</text>
</comment>
<feature type="transmembrane region" description="Helical" evidence="1">
    <location>
        <begin position="123"/>
        <end position="144"/>
    </location>
</feature>
<dbReference type="EMBL" id="JAQRFO010000026">
    <property type="protein sequence ID" value="MDC9622427.1"/>
    <property type="molecule type" value="Genomic_DNA"/>
</dbReference>
<sequence length="268" mass="32056">MNVHFESVFSIVKNSIVLSFIFFVVACLYIRIKSRSGFSIFNRLWLFVIKHKERSENNLINKIIEIEEFNFFYNTNAVSINQKEKFESWIDKYELDFKIISKLGSNLDIERLKIKKVEKFHPVIIFLFLFSIFIWLLIFLTIALKPAGLIKINDDGWFWFNKNEAIEYSLFAKRKNVWIVTPETCSQKDLILNKVTTETINVICDSFYSEKPLKYIDRLIKEQRWLFGITTAFLFVFILYLIKNIQSLLSTYDARKMILLKIKKYRKK</sequence>
<organism evidence="2 3">
    <name type="scientific">Xenorhabdus aichiensis</name>
    <dbReference type="NCBI Taxonomy" id="3025874"/>
    <lineage>
        <taxon>Bacteria</taxon>
        <taxon>Pseudomonadati</taxon>
        <taxon>Pseudomonadota</taxon>
        <taxon>Gammaproteobacteria</taxon>
        <taxon>Enterobacterales</taxon>
        <taxon>Morganellaceae</taxon>
        <taxon>Xenorhabdus</taxon>
    </lineage>
</organism>
<keyword evidence="3" id="KW-1185">Reference proteome</keyword>
<protein>
    <submittedName>
        <fullName evidence="2">DUF6216 family protein</fullName>
    </submittedName>
</protein>
<keyword evidence="1" id="KW-0812">Transmembrane</keyword>
<keyword evidence="1" id="KW-0472">Membrane</keyword>
<dbReference type="RefSeq" id="WP_273580048.1">
    <property type="nucleotide sequence ID" value="NZ_JAQRFO010000026.1"/>
</dbReference>
<name>A0ABT5M4G6_9GAMM</name>
<accession>A0ABT5M4G6</accession>
<evidence type="ECO:0000256" key="1">
    <source>
        <dbReference type="SAM" id="Phobius"/>
    </source>
</evidence>
<evidence type="ECO:0000313" key="2">
    <source>
        <dbReference type="EMBL" id="MDC9622427.1"/>
    </source>
</evidence>
<proteinExistence type="predicted"/>
<keyword evidence="1" id="KW-1133">Transmembrane helix</keyword>
<evidence type="ECO:0000313" key="3">
    <source>
        <dbReference type="Proteomes" id="UP001214757"/>
    </source>
</evidence>
<dbReference type="Pfam" id="PF19723">
    <property type="entry name" value="DUF6216"/>
    <property type="match status" value="1"/>
</dbReference>
<feature type="transmembrane region" description="Helical" evidence="1">
    <location>
        <begin position="12"/>
        <end position="32"/>
    </location>
</feature>
<gene>
    <name evidence="2" type="ORF">PSI22_12465</name>
</gene>
<reference evidence="2 3" key="1">
    <citation type="submission" date="2023-02" db="EMBL/GenBank/DDBJ databases">
        <title>Entomopathogenic bacteria.</title>
        <authorList>
            <person name="Machado R.A."/>
        </authorList>
    </citation>
    <scope>NUCLEOTIDE SEQUENCE [LARGE SCALE GENOMIC DNA]</scope>
    <source>
        <strain evidence="2 3">XENO-7</strain>
    </source>
</reference>
<dbReference type="Proteomes" id="UP001214757">
    <property type="component" value="Unassembled WGS sequence"/>
</dbReference>